<dbReference type="PANTHER" id="PTHR12411">
    <property type="entry name" value="CYSTEINE PROTEASE FAMILY C1-RELATED"/>
    <property type="match status" value="1"/>
</dbReference>
<dbReference type="SMART" id="SM00645">
    <property type="entry name" value="Pept_C1"/>
    <property type="match status" value="1"/>
</dbReference>
<evidence type="ECO:0000256" key="7">
    <source>
        <dbReference type="SAM" id="SignalP"/>
    </source>
</evidence>
<keyword evidence="5" id="KW-0865">Zymogen</keyword>
<dbReference type="Pfam" id="PF00112">
    <property type="entry name" value="Peptidase_C1"/>
    <property type="match status" value="1"/>
</dbReference>
<evidence type="ECO:0000256" key="4">
    <source>
        <dbReference type="ARBA" id="ARBA00022807"/>
    </source>
</evidence>
<dbReference type="CDD" id="cd02248">
    <property type="entry name" value="Peptidase_C1A"/>
    <property type="match status" value="1"/>
</dbReference>
<organism evidence="10 11">
    <name type="scientific">Henosepilachna vigintioctopunctata</name>
    <dbReference type="NCBI Taxonomy" id="420089"/>
    <lineage>
        <taxon>Eukaryota</taxon>
        <taxon>Metazoa</taxon>
        <taxon>Ecdysozoa</taxon>
        <taxon>Arthropoda</taxon>
        <taxon>Hexapoda</taxon>
        <taxon>Insecta</taxon>
        <taxon>Pterygota</taxon>
        <taxon>Neoptera</taxon>
        <taxon>Endopterygota</taxon>
        <taxon>Coleoptera</taxon>
        <taxon>Polyphaga</taxon>
        <taxon>Cucujiformia</taxon>
        <taxon>Coccinelloidea</taxon>
        <taxon>Coccinellidae</taxon>
        <taxon>Epilachninae</taxon>
        <taxon>Epilachnini</taxon>
        <taxon>Henosepilachna</taxon>
    </lineage>
</organism>
<reference evidence="10 11" key="1">
    <citation type="submission" date="2023-03" db="EMBL/GenBank/DDBJ databases">
        <title>Genome insight into feeding habits of ladybird beetles.</title>
        <authorList>
            <person name="Li H.-S."/>
            <person name="Huang Y.-H."/>
            <person name="Pang H."/>
        </authorList>
    </citation>
    <scope>NUCLEOTIDE SEQUENCE [LARGE SCALE GENOMIC DNA]</scope>
    <source>
        <strain evidence="10">SYSU_2023b</strain>
        <tissue evidence="10">Whole body</tissue>
    </source>
</reference>
<evidence type="ECO:0000256" key="5">
    <source>
        <dbReference type="ARBA" id="ARBA00023145"/>
    </source>
</evidence>
<dbReference type="SUPFAM" id="SSF54001">
    <property type="entry name" value="Cysteine proteinases"/>
    <property type="match status" value="1"/>
</dbReference>
<gene>
    <name evidence="10" type="ORF">WA026_001671</name>
</gene>
<accession>A0AAW1UIX8</accession>
<feature type="signal peptide" evidence="7">
    <location>
        <begin position="1"/>
        <end position="19"/>
    </location>
</feature>
<evidence type="ECO:0000256" key="1">
    <source>
        <dbReference type="ARBA" id="ARBA00008455"/>
    </source>
</evidence>
<keyword evidence="2" id="KW-0645">Protease</keyword>
<dbReference type="Pfam" id="PF08246">
    <property type="entry name" value="Inhibitor_I29"/>
    <property type="match status" value="1"/>
</dbReference>
<dbReference type="GO" id="GO:0006508">
    <property type="term" value="P:proteolysis"/>
    <property type="evidence" value="ECO:0007669"/>
    <property type="project" value="UniProtKB-KW"/>
</dbReference>
<keyword evidence="3" id="KW-0378">Hydrolase</keyword>
<feature type="domain" description="Peptidase C1A papain C-terminal" evidence="8">
    <location>
        <begin position="112"/>
        <end position="322"/>
    </location>
</feature>
<dbReference type="InterPro" id="IPR025661">
    <property type="entry name" value="Pept_asp_AS"/>
</dbReference>
<dbReference type="Proteomes" id="UP001431783">
    <property type="component" value="Unassembled WGS sequence"/>
</dbReference>
<evidence type="ECO:0000259" key="8">
    <source>
        <dbReference type="SMART" id="SM00645"/>
    </source>
</evidence>
<protein>
    <recommendedName>
        <fullName evidence="12">Cathepsin L</fullName>
    </recommendedName>
</protein>
<feature type="domain" description="Cathepsin propeptide inhibitor" evidence="9">
    <location>
        <begin position="26"/>
        <end position="86"/>
    </location>
</feature>
<sequence length="328" mass="36707">MKDIILLSILVIAVESVSDEKLKKAWANFKDQFGREYASAGESDNRKVIFEENLRIIENHNALYAEGKETYQMGITPFTDWTTEEFTGYINKFKLKGEQHGKTRVYNKSHSVPESMDWRLKRVVTEVKTQGHCGSCWTFSATGALESHAALHLGKRVSLSEQNLLDCADKSYGNLGCDGGDMNMAFLYVKDKGIEKELDYPYVAHQGTCKQEGAELYVAEYMNIKPTEDALKEAVANIGPISVAIEASSQLQNYVSGVFLDRTCTADLNHAVLAVGYGVENGNDYWLLKNSWGFEWGEQGYLKLARNKYNNCGVGLRASYPVVSNDKI</sequence>
<feature type="chain" id="PRO_5043665584" description="Cathepsin L" evidence="7">
    <location>
        <begin position="20"/>
        <end position="328"/>
    </location>
</feature>
<evidence type="ECO:0000313" key="11">
    <source>
        <dbReference type="Proteomes" id="UP001431783"/>
    </source>
</evidence>
<dbReference type="InterPro" id="IPR038765">
    <property type="entry name" value="Papain-like_cys_pep_sf"/>
</dbReference>
<dbReference type="InterPro" id="IPR013201">
    <property type="entry name" value="Prot_inhib_I29"/>
</dbReference>
<comment type="caution">
    <text evidence="10">The sequence shown here is derived from an EMBL/GenBank/DDBJ whole genome shotgun (WGS) entry which is preliminary data.</text>
</comment>
<evidence type="ECO:0000313" key="10">
    <source>
        <dbReference type="EMBL" id="KAK9883497.1"/>
    </source>
</evidence>
<dbReference type="FunFam" id="3.90.70.10:FF:000006">
    <property type="entry name" value="Cathepsin S"/>
    <property type="match status" value="1"/>
</dbReference>
<keyword evidence="11" id="KW-1185">Reference proteome</keyword>
<dbReference type="AlphaFoldDB" id="A0AAW1UIX8"/>
<name>A0AAW1UIX8_9CUCU</name>
<dbReference type="Gene3D" id="3.90.70.10">
    <property type="entry name" value="Cysteine proteinases"/>
    <property type="match status" value="1"/>
</dbReference>
<proteinExistence type="inferred from homology"/>
<evidence type="ECO:0000256" key="2">
    <source>
        <dbReference type="ARBA" id="ARBA00022670"/>
    </source>
</evidence>
<dbReference type="PROSITE" id="PS00640">
    <property type="entry name" value="THIOL_PROTEASE_ASN"/>
    <property type="match status" value="1"/>
</dbReference>
<dbReference type="PROSITE" id="PS00639">
    <property type="entry name" value="THIOL_PROTEASE_HIS"/>
    <property type="match status" value="1"/>
</dbReference>
<evidence type="ECO:0000259" key="9">
    <source>
        <dbReference type="SMART" id="SM00848"/>
    </source>
</evidence>
<keyword evidence="7" id="KW-0732">Signal</keyword>
<dbReference type="GO" id="GO:0008234">
    <property type="term" value="F:cysteine-type peptidase activity"/>
    <property type="evidence" value="ECO:0007669"/>
    <property type="project" value="UniProtKB-KW"/>
</dbReference>
<dbReference type="PROSITE" id="PS00139">
    <property type="entry name" value="THIOL_PROTEASE_CYS"/>
    <property type="match status" value="1"/>
</dbReference>
<evidence type="ECO:0000256" key="3">
    <source>
        <dbReference type="ARBA" id="ARBA00022801"/>
    </source>
</evidence>
<dbReference type="EMBL" id="JARQZJ010000091">
    <property type="protein sequence ID" value="KAK9883497.1"/>
    <property type="molecule type" value="Genomic_DNA"/>
</dbReference>
<dbReference type="InterPro" id="IPR013128">
    <property type="entry name" value="Peptidase_C1A"/>
</dbReference>
<dbReference type="InterPro" id="IPR000169">
    <property type="entry name" value="Pept_cys_AS"/>
</dbReference>
<dbReference type="PRINTS" id="PR00705">
    <property type="entry name" value="PAPAIN"/>
</dbReference>
<keyword evidence="4" id="KW-0788">Thiol protease</keyword>
<evidence type="ECO:0008006" key="12">
    <source>
        <dbReference type="Google" id="ProtNLM"/>
    </source>
</evidence>
<evidence type="ECO:0000256" key="6">
    <source>
        <dbReference type="ARBA" id="ARBA00023157"/>
    </source>
</evidence>
<dbReference type="InterPro" id="IPR025660">
    <property type="entry name" value="Pept_his_AS"/>
</dbReference>
<dbReference type="SMART" id="SM00848">
    <property type="entry name" value="Inhibitor_I29"/>
    <property type="match status" value="1"/>
</dbReference>
<keyword evidence="6" id="KW-1015">Disulfide bond</keyword>
<dbReference type="InterPro" id="IPR039417">
    <property type="entry name" value="Peptidase_C1A_papain-like"/>
</dbReference>
<comment type="similarity">
    <text evidence="1">Belongs to the peptidase C1 family.</text>
</comment>
<dbReference type="InterPro" id="IPR000668">
    <property type="entry name" value="Peptidase_C1A_C"/>
</dbReference>